<feature type="compositionally biased region" description="Basic and acidic residues" evidence="7">
    <location>
        <begin position="120"/>
        <end position="136"/>
    </location>
</feature>
<name>A0A182IUW3_ANOAO</name>
<dbReference type="GO" id="GO:0008061">
    <property type="term" value="F:chitin binding"/>
    <property type="evidence" value="ECO:0007669"/>
    <property type="project" value="InterPro"/>
</dbReference>
<dbReference type="SUPFAM" id="SSF51445">
    <property type="entry name" value="(Trans)glycosidases"/>
    <property type="match status" value="1"/>
</dbReference>
<accession>A0A182IUW3</accession>
<feature type="compositionally biased region" description="Low complexity" evidence="7">
    <location>
        <begin position="552"/>
        <end position="590"/>
    </location>
</feature>
<evidence type="ECO:0000256" key="6">
    <source>
        <dbReference type="RuleBase" id="RU004453"/>
    </source>
</evidence>
<reference evidence="11" key="1">
    <citation type="submission" date="2021-09" db="EMBL/GenBank/DDBJ databases">
        <authorList>
            <consortium name="Infravec"/>
            <person name="Campbell I L."/>
            <person name="Maslen G."/>
            <person name="Yates A."/>
        </authorList>
    </citation>
    <scope>NUCLEOTIDE SEQUENCE [LARGE SCALE GENOMIC DNA]</scope>
    <source>
        <strain evidence="11">Infravec2 EBRE</strain>
    </source>
</reference>
<sequence length="590" mass="66108">MKTERRMSKQQGKYELLKEETNLRRKHTYIQGCLLVVLCGMSSVTVYTIWTMIYRQNLIIPPTLIDVSTHWHKRIVEYEGALRESLAREDAALAAKHGAALSAGVGRSFEGRTEPGGAHEQPEQQRTQDSKLPDHRRMKELDNERIFPSRFGNYIFSKEAAGGQQPTPKIVCYYTTPALHPDQRSGLLGRVRGAALRHTLLPERIDPHLCTHLNIGIIAIVNRTLFIDDDVRESLIRTRLLRRANPDLRILLWVGGGSVGGFSDMVVDHASRKLFIQSLKATLEQYRLDGVDLDWEFPDSCCKRRMHFSQLLHEIRREYQREHRTYILSVAVAPQETIAYMGYDVGEINNYADYVNLMTYDFHFYSSALPQTGLNAPLYRRAGERSLLGTLNINASVQYWLSAGLDKSKLILGLPTYGHSFTLVNPFNARIGAPASNYGRVGTLGFASYSEVCWFRRHNIYVHQVYDVDSCSPYLYASSEWISYDDERSLECKANYIKAQGLGGAMLFSLNTDDFGSYCADNALYREGPSSQAPPEASFPLLRKVRSVLVGPAHPSDASPQQSSSTTSTPTASPSSAAPPKAATAVAGVR</sequence>
<dbReference type="InterPro" id="IPR011583">
    <property type="entry name" value="Chitinase_II/V-like_cat"/>
</dbReference>
<keyword evidence="2 5" id="KW-0378">Hydrolase</keyword>
<keyword evidence="11" id="KW-1185">Reference proteome</keyword>
<comment type="similarity">
    <text evidence="6">Belongs to the glycosyl hydrolase 18 family.</text>
</comment>
<dbReference type="Pfam" id="PF00704">
    <property type="entry name" value="Glyco_hydro_18"/>
    <property type="match status" value="1"/>
</dbReference>
<dbReference type="Gene3D" id="3.10.50.10">
    <property type="match status" value="1"/>
</dbReference>
<evidence type="ECO:0000313" key="10">
    <source>
        <dbReference type="EnsemblMetazoa" id="AATE005927-PA.1"/>
    </source>
</evidence>
<dbReference type="GO" id="GO:0006032">
    <property type="term" value="P:chitin catabolic process"/>
    <property type="evidence" value="ECO:0007669"/>
    <property type="project" value="TreeGrafter"/>
</dbReference>
<dbReference type="FunFam" id="3.10.50.10:FF:000003">
    <property type="entry name" value="Class V chitinase CHIT5b"/>
    <property type="match status" value="1"/>
</dbReference>
<keyword evidence="8" id="KW-0812">Transmembrane</keyword>
<dbReference type="InterPro" id="IPR050314">
    <property type="entry name" value="Glycosyl_Hydrlase_18"/>
</dbReference>
<dbReference type="AlphaFoldDB" id="A0A182IUW3"/>
<proteinExistence type="inferred from homology"/>
<reference evidence="10" key="2">
    <citation type="submission" date="2022-08" db="UniProtKB">
        <authorList>
            <consortium name="EnsemblMetazoa"/>
        </authorList>
    </citation>
    <scope>IDENTIFICATION</scope>
    <source>
        <strain evidence="10">EBRO</strain>
    </source>
</reference>
<feature type="transmembrane region" description="Helical" evidence="8">
    <location>
        <begin position="28"/>
        <end position="50"/>
    </location>
</feature>
<dbReference type="Proteomes" id="UP000075880">
    <property type="component" value="Unassembled WGS sequence"/>
</dbReference>
<keyword evidence="1" id="KW-0732">Signal</keyword>
<dbReference type="InterPro" id="IPR001223">
    <property type="entry name" value="Glyco_hydro18_cat"/>
</dbReference>
<keyword evidence="4 5" id="KW-0326">Glycosidase</keyword>
<dbReference type="InterPro" id="IPR017853">
    <property type="entry name" value="GH"/>
</dbReference>
<dbReference type="OrthoDB" id="76388at2759"/>
<keyword evidence="8" id="KW-0472">Membrane</keyword>
<evidence type="ECO:0000256" key="7">
    <source>
        <dbReference type="SAM" id="MobiDB-lite"/>
    </source>
</evidence>
<evidence type="ECO:0000259" key="9">
    <source>
        <dbReference type="PROSITE" id="PS51910"/>
    </source>
</evidence>
<dbReference type="VEuPathDB" id="VectorBase:AATE005927"/>
<evidence type="ECO:0000256" key="1">
    <source>
        <dbReference type="ARBA" id="ARBA00022729"/>
    </source>
</evidence>
<evidence type="ECO:0000256" key="2">
    <source>
        <dbReference type="ARBA" id="ARBA00022801"/>
    </source>
</evidence>
<evidence type="ECO:0000313" key="11">
    <source>
        <dbReference type="Proteomes" id="UP000075880"/>
    </source>
</evidence>
<dbReference type="EnsemblMetazoa" id="ENSAATROPT016907">
    <property type="protein sequence ID" value="ENSAATROPP014891"/>
    <property type="gene ID" value="ENSAATROPG013837"/>
</dbReference>
<feature type="region of interest" description="Disordered" evidence="7">
    <location>
        <begin position="104"/>
        <end position="136"/>
    </location>
</feature>
<dbReference type="InterPro" id="IPR029070">
    <property type="entry name" value="Chitinase_insertion_sf"/>
</dbReference>
<dbReference type="InterPro" id="IPR001579">
    <property type="entry name" value="Glyco_hydro_18_chit_AS"/>
</dbReference>
<organism evidence="10">
    <name type="scientific">Anopheles atroparvus</name>
    <name type="common">European mosquito</name>
    <dbReference type="NCBI Taxonomy" id="41427"/>
    <lineage>
        <taxon>Eukaryota</taxon>
        <taxon>Metazoa</taxon>
        <taxon>Ecdysozoa</taxon>
        <taxon>Arthropoda</taxon>
        <taxon>Hexapoda</taxon>
        <taxon>Insecta</taxon>
        <taxon>Pterygota</taxon>
        <taxon>Neoptera</taxon>
        <taxon>Endopterygota</taxon>
        <taxon>Diptera</taxon>
        <taxon>Nematocera</taxon>
        <taxon>Culicoidea</taxon>
        <taxon>Culicidae</taxon>
        <taxon>Anophelinae</taxon>
        <taxon>Anopheles</taxon>
    </lineage>
</organism>
<evidence type="ECO:0000256" key="8">
    <source>
        <dbReference type="SAM" id="Phobius"/>
    </source>
</evidence>
<dbReference type="PANTHER" id="PTHR11177:SF390">
    <property type="entry name" value="CHITINASE 11"/>
    <property type="match status" value="1"/>
</dbReference>
<feature type="region of interest" description="Disordered" evidence="7">
    <location>
        <begin position="551"/>
        <end position="590"/>
    </location>
</feature>
<dbReference type="EnsemblMetazoa" id="AATE005927-RA">
    <property type="protein sequence ID" value="AATE005927-PA.1"/>
    <property type="gene ID" value="AATE005927"/>
</dbReference>
<protein>
    <recommendedName>
        <fullName evidence="9">GH18 domain-containing protein</fullName>
    </recommendedName>
</protein>
<dbReference type="PROSITE" id="PS01095">
    <property type="entry name" value="GH18_1"/>
    <property type="match status" value="1"/>
</dbReference>
<dbReference type="PANTHER" id="PTHR11177">
    <property type="entry name" value="CHITINASE"/>
    <property type="match status" value="1"/>
</dbReference>
<feature type="domain" description="GH18" evidence="9">
    <location>
        <begin position="168"/>
        <end position="531"/>
    </location>
</feature>
<dbReference type="PROSITE" id="PS51910">
    <property type="entry name" value="GH18_2"/>
    <property type="match status" value="1"/>
</dbReference>
<dbReference type="Gene3D" id="3.20.20.80">
    <property type="entry name" value="Glycosidases"/>
    <property type="match status" value="1"/>
</dbReference>
<dbReference type="GO" id="GO:0004568">
    <property type="term" value="F:chitinase activity"/>
    <property type="evidence" value="ECO:0007669"/>
    <property type="project" value="TreeGrafter"/>
</dbReference>
<dbReference type="SUPFAM" id="SSF54556">
    <property type="entry name" value="Chitinase insertion domain"/>
    <property type="match status" value="1"/>
</dbReference>
<dbReference type="SMART" id="SM00636">
    <property type="entry name" value="Glyco_18"/>
    <property type="match status" value="1"/>
</dbReference>
<evidence type="ECO:0000256" key="3">
    <source>
        <dbReference type="ARBA" id="ARBA00023180"/>
    </source>
</evidence>
<keyword evidence="8" id="KW-1133">Transmembrane helix</keyword>
<keyword evidence="3" id="KW-0325">Glycoprotein</keyword>
<dbReference type="GO" id="GO:0005975">
    <property type="term" value="P:carbohydrate metabolic process"/>
    <property type="evidence" value="ECO:0007669"/>
    <property type="project" value="InterPro"/>
</dbReference>
<evidence type="ECO:0000256" key="4">
    <source>
        <dbReference type="ARBA" id="ARBA00023295"/>
    </source>
</evidence>
<evidence type="ECO:0000256" key="5">
    <source>
        <dbReference type="RuleBase" id="RU000489"/>
    </source>
</evidence>
<dbReference type="STRING" id="41427.A0A182IUW3"/>
<dbReference type="GO" id="GO:0005576">
    <property type="term" value="C:extracellular region"/>
    <property type="evidence" value="ECO:0007669"/>
    <property type="project" value="TreeGrafter"/>
</dbReference>